<dbReference type="InterPro" id="IPR001155">
    <property type="entry name" value="OxRdtase_FMN_N"/>
</dbReference>
<dbReference type="EMBL" id="MDZC01000067">
    <property type="protein sequence ID" value="OGX84770.1"/>
    <property type="molecule type" value="Genomic_DNA"/>
</dbReference>
<evidence type="ECO:0000256" key="2">
    <source>
        <dbReference type="ARBA" id="ARBA00005979"/>
    </source>
</evidence>
<dbReference type="Pfam" id="PF00724">
    <property type="entry name" value="Oxidored_FMN"/>
    <property type="match status" value="1"/>
</dbReference>
<evidence type="ECO:0000313" key="7">
    <source>
        <dbReference type="Proteomes" id="UP000177791"/>
    </source>
</evidence>
<keyword evidence="7" id="KW-1185">Reference proteome</keyword>
<proteinExistence type="inferred from homology"/>
<comment type="similarity">
    <text evidence="2">Belongs to the NADH:flavin oxidoreductase/NADH oxidase family.</text>
</comment>
<feature type="domain" description="NADH:flavin oxidoreductase/NADH oxidase N-terminal" evidence="5">
    <location>
        <begin position="6"/>
        <end position="335"/>
    </location>
</feature>
<dbReference type="Proteomes" id="UP000177791">
    <property type="component" value="Unassembled WGS sequence"/>
</dbReference>
<comment type="caution">
    <text evidence="6">The sequence shown here is derived from an EMBL/GenBank/DDBJ whole genome shotgun (WGS) entry which is preliminary data.</text>
</comment>
<dbReference type="RefSeq" id="WP_070734590.1">
    <property type="nucleotide sequence ID" value="NZ_MDZC01000067.1"/>
</dbReference>
<dbReference type="Gene3D" id="3.20.20.70">
    <property type="entry name" value="Aldolase class I"/>
    <property type="match status" value="1"/>
</dbReference>
<dbReference type="OrthoDB" id="9772736at2"/>
<dbReference type="PANTHER" id="PTHR22893:SF91">
    <property type="entry name" value="NADPH DEHYDROGENASE 2-RELATED"/>
    <property type="match status" value="1"/>
</dbReference>
<name>A0A1G1T1M2_9BACT</name>
<dbReference type="GO" id="GO:0010181">
    <property type="term" value="F:FMN binding"/>
    <property type="evidence" value="ECO:0007669"/>
    <property type="project" value="InterPro"/>
</dbReference>
<feature type="region of interest" description="Disordered" evidence="4">
    <location>
        <begin position="341"/>
        <end position="373"/>
    </location>
</feature>
<evidence type="ECO:0000256" key="3">
    <source>
        <dbReference type="ARBA" id="ARBA00023002"/>
    </source>
</evidence>
<comment type="cofactor">
    <cofactor evidence="1">
        <name>FMN</name>
        <dbReference type="ChEBI" id="CHEBI:58210"/>
    </cofactor>
</comment>
<keyword evidence="3" id="KW-0560">Oxidoreductase</keyword>
<dbReference type="AlphaFoldDB" id="A0A1G1T1M2"/>
<accession>A0A1G1T1M2</accession>
<evidence type="ECO:0000259" key="5">
    <source>
        <dbReference type="Pfam" id="PF00724"/>
    </source>
</evidence>
<dbReference type="InterPro" id="IPR045247">
    <property type="entry name" value="Oye-like"/>
</dbReference>
<reference evidence="6 7" key="1">
    <citation type="submission" date="2016-08" db="EMBL/GenBank/DDBJ databases">
        <title>Hymenobacter coccineus sp. nov., Hymenobacter lapidarius sp. nov. and Hymenobacter glacialis sp. nov., isolated from Antarctic soil.</title>
        <authorList>
            <person name="Sedlacek I."/>
            <person name="Kralova S."/>
            <person name="Kyrova K."/>
            <person name="Maslanova I."/>
            <person name="Stankova E."/>
            <person name="Vrbovska V."/>
            <person name="Nemec M."/>
            <person name="Bartak M."/>
            <person name="Svec P."/>
            <person name="Busse H.-J."/>
            <person name="Pantucek R."/>
        </authorList>
    </citation>
    <scope>NUCLEOTIDE SEQUENCE [LARGE SCALE GENOMIC DNA]</scope>
    <source>
        <strain evidence="6 7">CCM 8648</strain>
    </source>
</reference>
<dbReference type="SUPFAM" id="SSF51395">
    <property type="entry name" value="FMN-linked oxidoreductases"/>
    <property type="match status" value="1"/>
</dbReference>
<dbReference type="GO" id="GO:0016628">
    <property type="term" value="F:oxidoreductase activity, acting on the CH-CH group of donors, NAD or NADP as acceptor"/>
    <property type="evidence" value="ECO:0007669"/>
    <property type="project" value="UniProtKB-ARBA"/>
</dbReference>
<sequence length="373" mass="40757">MSKITFQPAQLGSLTLTNHVVMAPLTRSRALGNVPNELMAEYYRQRATAGLIITEGTSPSADGLGYARIPGLFNQEHVTNWQRITETVHHHGGHIFIQLMHAGRIAHTLNLPEGSEVLAPSAIKAKGQMWTDQEQLLDHTAPREIRADELARLRDEYVQSAKLALDAGFDGVEVHSANGYLLSQFLNPHSNQRTDQYGGSVENRTRFVLEVARGVAEAIGPKRTGIRLSPWGTDADMPHYPEMDETYAYLAEELQKIGLVYVHLVDHSSMGAPAVPAETVATIRKKFTNTLILSGGYTTVERIEDALENGHADLVAIGKPFISNPDLVERLKTGASLAPLDPDTLYTPGPEGYTDYPTADGQPAGTFPPSYQA</sequence>
<dbReference type="GO" id="GO:0005829">
    <property type="term" value="C:cytosol"/>
    <property type="evidence" value="ECO:0007669"/>
    <property type="project" value="TreeGrafter"/>
</dbReference>
<dbReference type="FunFam" id="3.20.20.70:FF:000059">
    <property type="entry name" value="N-ethylmaleimide reductase, FMN-linked"/>
    <property type="match status" value="1"/>
</dbReference>
<protein>
    <submittedName>
        <fullName evidence="6">Alkene reductase</fullName>
    </submittedName>
</protein>
<evidence type="ECO:0000256" key="1">
    <source>
        <dbReference type="ARBA" id="ARBA00001917"/>
    </source>
</evidence>
<evidence type="ECO:0000256" key="4">
    <source>
        <dbReference type="SAM" id="MobiDB-lite"/>
    </source>
</evidence>
<dbReference type="PANTHER" id="PTHR22893">
    <property type="entry name" value="NADH OXIDOREDUCTASE-RELATED"/>
    <property type="match status" value="1"/>
</dbReference>
<evidence type="ECO:0000313" key="6">
    <source>
        <dbReference type="EMBL" id="OGX84770.1"/>
    </source>
</evidence>
<dbReference type="STRING" id="1908236.BEN48_15690"/>
<organism evidence="6 7">
    <name type="scientific">Hymenobacter glacialis</name>
    <dbReference type="NCBI Taxonomy" id="1908236"/>
    <lineage>
        <taxon>Bacteria</taxon>
        <taxon>Pseudomonadati</taxon>
        <taxon>Bacteroidota</taxon>
        <taxon>Cytophagia</taxon>
        <taxon>Cytophagales</taxon>
        <taxon>Hymenobacteraceae</taxon>
        <taxon>Hymenobacter</taxon>
    </lineage>
</organism>
<dbReference type="InterPro" id="IPR013785">
    <property type="entry name" value="Aldolase_TIM"/>
</dbReference>
<gene>
    <name evidence="6" type="ORF">BEN48_15690</name>
</gene>
<dbReference type="CDD" id="cd02933">
    <property type="entry name" value="OYE_like_FMN"/>
    <property type="match status" value="1"/>
</dbReference>